<dbReference type="RefSeq" id="WP_188840833.1">
    <property type="nucleotide sequence ID" value="NZ_BMOT01000004.1"/>
</dbReference>
<dbReference type="Pfam" id="PF02690">
    <property type="entry name" value="Na_Pi_cotrans"/>
    <property type="match status" value="2"/>
</dbReference>
<keyword evidence="3 6" id="KW-0812">Transmembrane</keyword>
<dbReference type="EMBL" id="JAKILK010000004">
    <property type="protein sequence ID" value="MCL1117535.1"/>
    <property type="molecule type" value="Genomic_DNA"/>
</dbReference>
<accession>A0ABT0L211</accession>
<evidence type="ECO:0000313" key="7">
    <source>
        <dbReference type="EMBL" id="MCL1117535.1"/>
    </source>
</evidence>
<feature type="transmembrane region" description="Helical" evidence="6">
    <location>
        <begin position="197"/>
        <end position="218"/>
    </location>
</feature>
<proteinExistence type="predicted"/>
<protein>
    <submittedName>
        <fullName evidence="7">Na/Pi symporter</fullName>
    </submittedName>
</protein>
<evidence type="ECO:0000313" key="8">
    <source>
        <dbReference type="Proteomes" id="UP001203212"/>
    </source>
</evidence>
<keyword evidence="4 6" id="KW-1133">Transmembrane helix</keyword>
<feature type="transmembrane region" description="Helical" evidence="6">
    <location>
        <begin position="308"/>
        <end position="333"/>
    </location>
</feature>
<comment type="subcellular location">
    <subcellularLocation>
        <location evidence="1">Cell membrane</location>
        <topology evidence="1">Multi-pass membrane protein</topology>
    </subcellularLocation>
</comment>
<evidence type="ECO:0000256" key="2">
    <source>
        <dbReference type="ARBA" id="ARBA00022475"/>
    </source>
</evidence>
<feature type="transmembrane region" description="Helical" evidence="6">
    <location>
        <begin position="12"/>
        <end position="33"/>
    </location>
</feature>
<comment type="caution">
    <text evidence="7">The sequence shown here is derived from an EMBL/GenBank/DDBJ whole genome shotgun (WGS) entry which is preliminary data.</text>
</comment>
<feature type="transmembrane region" description="Helical" evidence="6">
    <location>
        <begin position="283"/>
        <end position="302"/>
    </location>
</feature>
<evidence type="ECO:0000256" key="6">
    <source>
        <dbReference type="SAM" id="Phobius"/>
    </source>
</evidence>
<keyword evidence="5 6" id="KW-0472">Membrane</keyword>
<dbReference type="InterPro" id="IPR003841">
    <property type="entry name" value="Na/Pi_transpt"/>
</dbReference>
<evidence type="ECO:0000256" key="3">
    <source>
        <dbReference type="ARBA" id="ARBA00022692"/>
    </source>
</evidence>
<name>A0ABT0L211_9GAMM</name>
<keyword evidence="8" id="KW-1185">Reference proteome</keyword>
<dbReference type="PANTHER" id="PTHR10010:SF46">
    <property type="entry name" value="SODIUM-DEPENDENT PHOSPHATE TRANSPORT PROTEIN 2B"/>
    <property type="match status" value="1"/>
</dbReference>
<sequence>MNGSPSALSNVLRWSSLVASLYLLLLAVAMISSGFKLASGEQAKALFEFASHPIAGLMVGLVATALIQSSSTTTSIIVGLVAGGLPLPIAIPMIMGANIGTTLTNTLVSLGHLRCQHEFRRAFAGATVHDFFNLLAVCVFLPLEIMFGFLEKLSGWIVAPFAAMSGGSSSFGFDFIKPITKPITELLAGQLHFTSPVVNGAIVIMVGILILFFAILFMGQQLKKLMVGRAETMLKTALGRGPVHGIAAGATVTVLVQSSSTTTSLIVPLIGNNIITLREAYPFTLGANIGTCITALLAAMAVSGEHAILGLQIALVHLCFNVLGVAVLYGVPWCRDWPINCAEWLAEQAQKNKLTVVAYIGTIFFAIPSLMILVTH</sequence>
<reference evidence="7 8" key="1">
    <citation type="submission" date="2022-01" db="EMBL/GenBank/DDBJ databases">
        <title>Whole genome-based taxonomy of the Shewanellaceae.</title>
        <authorList>
            <person name="Martin-Rodriguez A.J."/>
        </authorList>
    </citation>
    <scope>NUCLEOTIDE SEQUENCE [LARGE SCALE GENOMIC DNA]</scope>
    <source>
        <strain evidence="7 8">JCM 17801</strain>
    </source>
</reference>
<feature type="transmembrane region" description="Helical" evidence="6">
    <location>
        <begin position="354"/>
        <end position="374"/>
    </location>
</feature>
<dbReference type="PANTHER" id="PTHR10010">
    <property type="entry name" value="SOLUTE CARRIER FAMILY 34 SODIUM PHOSPHATE , MEMBER 2-RELATED"/>
    <property type="match status" value="1"/>
</dbReference>
<feature type="transmembrane region" description="Helical" evidence="6">
    <location>
        <begin position="131"/>
        <end position="150"/>
    </location>
</feature>
<feature type="transmembrane region" description="Helical" evidence="6">
    <location>
        <begin position="87"/>
        <end position="110"/>
    </location>
</feature>
<dbReference type="Proteomes" id="UP001203212">
    <property type="component" value="Unassembled WGS sequence"/>
</dbReference>
<evidence type="ECO:0000256" key="1">
    <source>
        <dbReference type="ARBA" id="ARBA00004651"/>
    </source>
</evidence>
<evidence type="ECO:0000256" key="4">
    <source>
        <dbReference type="ARBA" id="ARBA00022989"/>
    </source>
</evidence>
<feature type="transmembrane region" description="Helical" evidence="6">
    <location>
        <begin position="45"/>
        <end position="67"/>
    </location>
</feature>
<evidence type="ECO:0000256" key="5">
    <source>
        <dbReference type="ARBA" id="ARBA00023136"/>
    </source>
</evidence>
<dbReference type="NCBIfam" id="NF037997">
    <property type="entry name" value="Na_Pi_symport"/>
    <property type="match status" value="2"/>
</dbReference>
<gene>
    <name evidence="7" type="ORF">L2689_09800</name>
</gene>
<keyword evidence="2" id="KW-1003">Cell membrane</keyword>
<organism evidence="7 8">
    <name type="scientific">Shewanella aestuarii</name>
    <dbReference type="NCBI Taxonomy" id="1028752"/>
    <lineage>
        <taxon>Bacteria</taxon>
        <taxon>Pseudomonadati</taxon>
        <taxon>Pseudomonadota</taxon>
        <taxon>Gammaproteobacteria</taxon>
        <taxon>Alteromonadales</taxon>
        <taxon>Shewanellaceae</taxon>
        <taxon>Shewanella</taxon>
    </lineage>
</organism>